<protein>
    <submittedName>
        <fullName evidence="2">Uroporphyrinogen-III synthase</fullName>
    </submittedName>
</protein>
<dbReference type="Proteomes" id="UP000008698">
    <property type="component" value="Unassembled WGS sequence"/>
</dbReference>
<dbReference type="Pfam" id="PF02602">
    <property type="entry name" value="HEM4"/>
    <property type="match status" value="1"/>
</dbReference>
<evidence type="ECO:0000259" key="1">
    <source>
        <dbReference type="Pfam" id="PF02602"/>
    </source>
</evidence>
<feature type="domain" description="Tetrapyrrole biosynthesis uroporphyrinogen III synthase" evidence="1">
    <location>
        <begin position="41"/>
        <end position="284"/>
    </location>
</feature>
<dbReference type="Gene3D" id="3.40.50.10090">
    <property type="match status" value="2"/>
</dbReference>
<dbReference type="HOGENOM" id="CLU_051874_0_0_1"/>
<dbReference type="GO" id="GO:0006780">
    <property type="term" value="P:uroporphyrinogen III biosynthetic process"/>
    <property type="evidence" value="ECO:0007669"/>
    <property type="project" value="InterPro"/>
</dbReference>
<dbReference type="eggNOG" id="KOG4132">
    <property type="taxonomic scope" value="Eukaryota"/>
</dbReference>
<dbReference type="RefSeq" id="XP_002999986.1">
    <property type="nucleotide sequence ID" value="XM_002999940.1"/>
</dbReference>
<evidence type="ECO:0000313" key="2">
    <source>
        <dbReference type="EMBL" id="EEY23596.1"/>
    </source>
</evidence>
<dbReference type="KEGG" id="val:VDBG_09706"/>
<reference evidence="3" key="1">
    <citation type="journal article" date="2011" name="PLoS Pathog.">
        <title>Comparative genomics yields insights into niche adaptation of plant vascular wilt pathogens.</title>
        <authorList>
            <person name="Klosterman S.J."/>
            <person name="Subbarao K.V."/>
            <person name="Kang S."/>
            <person name="Veronese P."/>
            <person name="Gold S.E."/>
            <person name="Thomma B.P.H.J."/>
            <person name="Chen Z."/>
            <person name="Henrissat B."/>
            <person name="Lee Y.-H."/>
            <person name="Park J."/>
            <person name="Garcia-Pedrajas M.D."/>
            <person name="Barbara D.J."/>
            <person name="Anchieta A."/>
            <person name="de Jonge R."/>
            <person name="Santhanam P."/>
            <person name="Maruthachalam K."/>
            <person name="Atallah Z."/>
            <person name="Amyotte S.G."/>
            <person name="Paz Z."/>
            <person name="Inderbitzin P."/>
            <person name="Hayes R.J."/>
            <person name="Heiman D.I."/>
            <person name="Young S."/>
            <person name="Zeng Q."/>
            <person name="Engels R."/>
            <person name="Galagan J."/>
            <person name="Cuomo C.A."/>
            <person name="Dobinson K.F."/>
            <person name="Ma L.-J."/>
        </authorList>
    </citation>
    <scope>NUCLEOTIDE SEQUENCE [LARGE SCALE GENOMIC DNA]</scope>
    <source>
        <strain evidence="3">VaMs.102 / ATCC MYA-4576 / FGSC 10136</strain>
    </source>
</reference>
<accession>C9SXT1</accession>
<dbReference type="CDD" id="cd06578">
    <property type="entry name" value="HemD"/>
    <property type="match status" value="1"/>
</dbReference>
<dbReference type="GeneID" id="9531891"/>
<sequence>MSASQASVNGAVPILLLKTRSSPGDSYEDLFESTNEDGWSFEPTFVPVLQHTLIREGLDEVRTLLQNRGIRSDEGASYGGLIFTSQRAVEAFTSLSVPVYSVAPRRRGAWSPGPRTPPLAIHGSHTGNGDALAAFILDDYAVARYPARVPKPPLLFLVGEQRRDIIPRTLTDPTLPADRRIPVTEGDRLRHGASCPRSPDHLARLLDETASRPVRWVVVFSPTGCDSLLRGLGLLDEASGRARPAEARDGRTYVATIGPTTRDYLRRTFGFEPDVCAATPSPEGVRRAIVDFTTSHSGSKE</sequence>
<dbReference type="GO" id="GO:0005829">
    <property type="term" value="C:cytosol"/>
    <property type="evidence" value="ECO:0007669"/>
    <property type="project" value="TreeGrafter"/>
</dbReference>
<dbReference type="InterPro" id="IPR036108">
    <property type="entry name" value="4pyrrol_syn_uPrphyn_synt_sf"/>
</dbReference>
<dbReference type="GO" id="GO:0004852">
    <property type="term" value="F:uroporphyrinogen-III synthase activity"/>
    <property type="evidence" value="ECO:0007669"/>
    <property type="project" value="InterPro"/>
</dbReference>
<dbReference type="EMBL" id="DS985229">
    <property type="protein sequence ID" value="EEY23596.1"/>
    <property type="molecule type" value="Genomic_DNA"/>
</dbReference>
<dbReference type="PANTHER" id="PTHR12390:SF0">
    <property type="entry name" value="UROPORPHYRINOGEN-III SYNTHASE"/>
    <property type="match status" value="1"/>
</dbReference>
<dbReference type="AlphaFoldDB" id="C9SXT1"/>
<dbReference type="PANTHER" id="PTHR12390">
    <property type="entry name" value="UROPORPHYRINOGEN III SYNTHASE"/>
    <property type="match status" value="1"/>
</dbReference>
<keyword evidence="3" id="KW-1185">Reference proteome</keyword>
<dbReference type="SUPFAM" id="SSF69618">
    <property type="entry name" value="HemD-like"/>
    <property type="match status" value="1"/>
</dbReference>
<organism evidence="3">
    <name type="scientific">Verticillium alfalfae (strain VaMs.102 / ATCC MYA-4576 / FGSC 10136)</name>
    <name type="common">Verticillium wilt of alfalfa</name>
    <name type="synonym">Verticillium albo-atrum</name>
    <dbReference type="NCBI Taxonomy" id="526221"/>
    <lineage>
        <taxon>Eukaryota</taxon>
        <taxon>Fungi</taxon>
        <taxon>Dikarya</taxon>
        <taxon>Ascomycota</taxon>
        <taxon>Pezizomycotina</taxon>
        <taxon>Sordariomycetes</taxon>
        <taxon>Hypocreomycetidae</taxon>
        <taxon>Glomerellales</taxon>
        <taxon>Plectosphaerellaceae</taxon>
        <taxon>Verticillium</taxon>
    </lineage>
</organism>
<dbReference type="InterPro" id="IPR003754">
    <property type="entry name" value="4pyrrol_synth_uPrphyn_synth"/>
</dbReference>
<dbReference type="STRING" id="526221.C9SXT1"/>
<evidence type="ECO:0000313" key="3">
    <source>
        <dbReference type="Proteomes" id="UP000008698"/>
    </source>
</evidence>
<gene>
    <name evidence="2" type="ORF">VDBG_09706</name>
</gene>
<dbReference type="OMA" id="IHGADTG"/>
<name>C9SXT1_VERA1</name>
<dbReference type="UniPathway" id="UPA00251">
    <property type="reaction ID" value="UER00320"/>
</dbReference>
<dbReference type="GO" id="GO:0006782">
    <property type="term" value="P:protoporphyrinogen IX biosynthetic process"/>
    <property type="evidence" value="ECO:0007669"/>
    <property type="project" value="UniProtKB-UniPathway"/>
</dbReference>
<proteinExistence type="predicted"/>
<dbReference type="OrthoDB" id="5595751at2759"/>
<dbReference type="InterPro" id="IPR039793">
    <property type="entry name" value="UROS/Hem4"/>
</dbReference>